<feature type="region of interest" description="Disordered" evidence="1">
    <location>
        <begin position="349"/>
        <end position="415"/>
    </location>
</feature>
<evidence type="ECO:0000313" key="2">
    <source>
        <dbReference type="EMBL" id="GEZ81549.1"/>
    </source>
</evidence>
<accession>A0A699IRI3</accession>
<comment type="caution">
    <text evidence="2">The sequence shown here is derived from an EMBL/GenBank/DDBJ whole genome shotgun (WGS) entry which is preliminary data.</text>
</comment>
<organism evidence="2">
    <name type="scientific">Tanacetum cinerariifolium</name>
    <name type="common">Dalmatian daisy</name>
    <name type="synonym">Chrysanthemum cinerariifolium</name>
    <dbReference type="NCBI Taxonomy" id="118510"/>
    <lineage>
        <taxon>Eukaryota</taxon>
        <taxon>Viridiplantae</taxon>
        <taxon>Streptophyta</taxon>
        <taxon>Embryophyta</taxon>
        <taxon>Tracheophyta</taxon>
        <taxon>Spermatophyta</taxon>
        <taxon>Magnoliopsida</taxon>
        <taxon>eudicotyledons</taxon>
        <taxon>Gunneridae</taxon>
        <taxon>Pentapetalae</taxon>
        <taxon>asterids</taxon>
        <taxon>campanulids</taxon>
        <taxon>Asterales</taxon>
        <taxon>Asteraceae</taxon>
        <taxon>Asteroideae</taxon>
        <taxon>Anthemideae</taxon>
        <taxon>Anthemidinae</taxon>
        <taxon>Tanacetum</taxon>
    </lineage>
</organism>
<dbReference type="EMBL" id="BKCJ010327371">
    <property type="protein sequence ID" value="GEZ81549.1"/>
    <property type="molecule type" value="Genomic_DNA"/>
</dbReference>
<dbReference type="AlphaFoldDB" id="A0A699IRI3"/>
<proteinExistence type="predicted"/>
<protein>
    <submittedName>
        <fullName evidence="2">Uncharacterized protein</fullName>
    </submittedName>
</protein>
<gene>
    <name evidence="2" type="ORF">Tci_553522</name>
</gene>
<sequence>MAVPYCRFTKLIICHLGRIHNIHQRSASPFHLAEEDLRLGNLKFVSKGEVDEVFGIPIPNKLISNNIRNSPYSNAYMEMVAKHDRKVVAEQGGKKKSATAKQPKPKPANEKSSKPTPVLKPKATKETPAKPSPVKPSKMGKVNKIRKGADTDKTNSGGDTEILQFDEEQGKDVDNQVNLNEKTDELDQGQARSNPANEHVILEEPLSSSRTLFSMKNLDDAYTIRDQFLNDKPTKDELELEQNLAAFEQKSKTLDNTTQNLRSRVFILELQDLPHKINQTVNEVVKEAVHIALQAPLRDRFRELAEADIKEILHQRMIESGSYKSILEHVALYEALEASMERENKDEFLAEKDKSRKRRRDDQDPPLPPLDSDPSKKRRYDSGASEEDIPATPEPDWTIPPNELSEPENNWANVLSSSYQDPEEYKLLRQTGDMSSFINWFCKRIGKKKHSKKQT</sequence>
<reference evidence="2" key="1">
    <citation type="journal article" date="2019" name="Sci. Rep.">
        <title>Draft genome of Tanacetum cinerariifolium, the natural source of mosquito coil.</title>
        <authorList>
            <person name="Yamashiro T."/>
            <person name="Shiraishi A."/>
            <person name="Satake H."/>
            <person name="Nakayama K."/>
        </authorList>
    </citation>
    <scope>NUCLEOTIDE SEQUENCE</scope>
</reference>
<name>A0A699IRI3_TANCI</name>
<evidence type="ECO:0000256" key="1">
    <source>
        <dbReference type="SAM" id="MobiDB-lite"/>
    </source>
</evidence>
<feature type="region of interest" description="Disordered" evidence="1">
    <location>
        <begin position="87"/>
        <end position="173"/>
    </location>
</feature>